<proteinExistence type="predicted"/>
<evidence type="ECO:0000313" key="1">
    <source>
        <dbReference type="EMBL" id="TKR73892.1"/>
    </source>
</evidence>
<accession>A0A4U5MWG8</accession>
<reference evidence="1 2" key="2">
    <citation type="journal article" date="2019" name="G3 (Bethesda)">
        <title>Hybrid Assembly of the Genome of the Entomopathogenic Nematode Steinernema carpocapsae Identifies the X-Chromosome.</title>
        <authorList>
            <person name="Serra L."/>
            <person name="Macchietto M."/>
            <person name="Macias-Munoz A."/>
            <person name="McGill C.J."/>
            <person name="Rodriguez I.M."/>
            <person name="Rodriguez B."/>
            <person name="Murad R."/>
            <person name="Mortazavi A."/>
        </authorList>
    </citation>
    <scope>NUCLEOTIDE SEQUENCE [LARGE SCALE GENOMIC DNA]</scope>
    <source>
        <strain evidence="1 2">ALL</strain>
    </source>
</reference>
<protein>
    <submittedName>
        <fullName evidence="1">Uncharacterized protein</fullName>
    </submittedName>
</protein>
<dbReference type="Proteomes" id="UP000298663">
    <property type="component" value="Unassembled WGS sequence"/>
</dbReference>
<keyword evidence="2" id="KW-1185">Reference proteome</keyword>
<gene>
    <name evidence="1" type="ORF">L596_021140</name>
</gene>
<organism evidence="1 2">
    <name type="scientific">Steinernema carpocapsae</name>
    <name type="common">Entomopathogenic nematode</name>
    <dbReference type="NCBI Taxonomy" id="34508"/>
    <lineage>
        <taxon>Eukaryota</taxon>
        <taxon>Metazoa</taxon>
        <taxon>Ecdysozoa</taxon>
        <taxon>Nematoda</taxon>
        <taxon>Chromadorea</taxon>
        <taxon>Rhabditida</taxon>
        <taxon>Tylenchina</taxon>
        <taxon>Panagrolaimomorpha</taxon>
        <taxon>Strongyloidoidea</taxon>
        <taxon>Steinernematidae</taxon>
        <taxon>Steinernema</taxon>
    </lineage>
</organism>
<name>A0A4U5MWG8_STECR</name>
<sequence>MCTLHVNTIPDRLYQKRPLQILFIFRRIKLFCKSIDKWLHITTATAEIERVIIKLCFFKLPIKKRYRFPESIDRLDFVERTGSKTWIESTQSVSLQFLMSQLSLMVFGSLLRSAQTTVYHKNVKEILWLTTSSTSLR</sequence>
<dbReference type="AlphaFoldDB" id="A0A4U5MWG8"/>
<reference evidence="1 2" key="1">
    <citation type="journal article" date="2015" name="Genome Biol.">
        <title>Comparative genomics of Steinernema reveals deeply conserved gene regulatory networks.</title>
        <authorList>
            <person name="Dillman A.R."/>
            <person name="Macchietto M."/>
            <person name="Porter C.F."/>
            <person name="Rogers A."/>
            <person name="Williams B."/>
            <person name="Antoshechkin I."/>
            <person name="Lee M.M."/>
            <person name="Goodwin Z."/>
            <person name="Lu X."/>
            <person name="Lewis E.E."/>
            <person name="Goodrich-Blair H."/>
            <person name="Stock S.P."/>
            <person name="Adams B.J."/>
            <person name="Sternberg P.W."/>
            <person name="Mortazavi A."/>
        </authorList>
    </citation>
    <scope>NUCLEOTIDE SEQUENCE [LARGE SCALE GENOMIC DNA]</scope>
    <source>
        <strain evidence="1 2">ALL</strain>
    </source>
</reference>
<dbReference type="EMBL" id="AZBU02000006">
    <property type="protein sequence ID" value="TKR73892.1"/>
    <property type="molecule type" value="Genomic_DNA"/>
</dbReference>
<evidence type="ECO:0000313" key="2">
    <source>
        <dbReference type="Proteomes" id="UP000298663"/>
    </source>
</evidence>
<comment type="caution">
    <text evidence="1">The sequence shown here is derived from an EMBL/GenBank/DDBJ whole genome shotgun (WGS) entry which is preliminary data.</text>
</comment>